<proteinExistence type="predicted"/>
<gene>
    <name evidence="1" type="ORF">S01H1_07646</name>
</gene>
<name>X0RNM0_9ZZZZ</name>
<evidence type="ECO:0000313" key="1">
    <source>
        <dbReference type="EMBL" id="GAF70383.1"/>
    </source>
</evidence>
<organism evidence="1">
    <name type="scientific">marine sediment metagenome</name>
    <dbReference type="NCBI Taxonomy" id="412755"/>
    <lineage>
        <taxon>unclassified sequences</taxon>
        <taxon>metagenomes</taxon>
        <taxon>ecological metagenomes</taxon>
    </lineage>
</organism>
<protein>
    <submittedName>
        <fullName evidence="1">Uncharacterized protein</fullName>
    </submittedName>
</protein>
<dbReference type="EMBL" id="BARS01003934">
    <property type="protein sequence ID" value="GAF70383.1"/>
    <property type="molecule type" value="Genomic_DNA"/>
</dbReference>
<dbReference type="AlphaFoldDB" id="X0RNM0"/>
<sequence>LTLTGEALERAQVLQEGARSHELWETWLEAVIDWTKTPMHLTHLQIAMGMNVDTLSSEDADGKDALMVGFSQAMALTMAIGLKGEVPTHGPHSKDWNKVKARLELLGYEMSDTATRCGKQVGKWIYLPNVSVQDRLRGYILTERAEPPETGDYDEEGLL</sequence>
<reference evidence="1" key="1">
    <citation type="journal article" date="2014" name="Front. Microbiol.">
        <title>High frequency of phylogenetically diverse reductive dehalogenase-homologous genes in deep subseafloor sedimentary metagenomes.</title>
        <authorList>
            <person name="Kawai M."/>
            <person name="Futagami T."/>
            <person name="Toyoda A."/>
            <person name="Takaki Y."/>
            <person name="Nishi S."/>
            <person name="Hori S."/>
            <person name="Arai W."/>
            <person name="Tsubouchi T."/>
            <person name="Morono Y."/>
            <person name="Uchiyama I."/>
            <person name="Ito T."/>
            <person name="Fujiyama A."/>
            <person name="Inagaki F."/>
            <person name="Takami H."/>
        </authorList>
    </citation>
    <scope>NUCLEOTIDE SEQUENCE</scope>
    <source>
        <strain evidence="1">Expedition CK06-06</strain>
    </source>
</reference>
<comment type="caution">
    <text evidence="1">The sequence shown here is derived from an EMBL/GenBank/DDBJ whole genome shotgun (WGS) entry which is preliminary data.</text>
</comment>
<accession>X0RNM0</accession>
<feature type="non-terminal residue" evidence="1">
    <location>
        <position position="1"/>
    </location>
</feature>